<dbReference type="EMBL" id="GBXM01066952">
    <property type="protein sequence ID" value="JAH41625.1"/>
    <property type="molecule type" value="Transcribed_RNA"/>
</dbReference>
<protein>
    <submittedName>
        <fullName evidence="1">Uncharacterized protein</fullName>
    </submittedName>
</protein>
<proteinExistence type="predicted"/>
<dbReference type="AlphaFoldDB" id="A0A0E9SLR9"/>
<reference evidence="1" key="1">
    <citation type="submission" date="2014-11" db="EMBL/GenBank/DDBJ databases">
        <authorList>
            <person name="Amaro Gonzalez C."/>
        </authorList>
    </citation>
    <scope>NUCLEOTIDE SEQUENCE</scope>
</reference>
<evidence type="ECO:0000313" key="1">
    <source>
        <dbReference type="EMBL" id="JAH41625.1"/>
    </source>
</evidence>
<reference evidence="1" key="2">
    <citation type="journal article" date="2015" name="Fish Shellfish Immunol.">
        <title>Early steps in the European eel (Anguilla anguilla)-Vibrio vulnificus interaction in the gills: Role of the RtxA13 toxin.</title>
        <authorList>
            <person name="Callol A."/>
            <person name="Pajuelo D."/>
            <person name="Ebbesson L."/>
            <person name="Teles M."/>
            <person name="MacKenzie S."/>
            <person name="Amaro C."/>
        </authorList>
    </citation>
    <scope>NUCLEOTIDE SEQUENCE</scope>
</reference>
<name>A0A0E9SLR9_ANGAN</name>
<sequence length="33" mass="3826">MCQVPEDNKLSLGPDLLEDFFKRSQHTQAHPIM</sequence>
<organism evidence="1">
    <name type="scientific">Anguilla anguilla</name>
    <name type="common">European freshwater eel</name>
    <name type="synonym">Muraena anguilla</name>
    <dbReference type="NCBI Taxonomy" id="7936"/>
    <lineage>
        <taxon>Eukaryota</taxon>
        <taxon>Metazoa</taxon>
        <taxon>Chordata</taxon>
        <taxon>Craniata</taxon>
        <taxon>Vertebrata</taxon>
        <taxon>Euteleostomi</taxon>
        <taxon>Actinopterygii</taxon>
        <taxon>Neopterygii</taxon>
        <taxon>Teleostei</taxon>
        <taxon>Anguilliformes</taxon>
        <taxon>Anguillidae</taxon>
        <taxon>Anguilla</taxon>
    </lineage>
</organism>
<accession>A0A0E9SLR9</accession>